<proteinExistence type="predicted"/>
<feature type="region of interest" description="Disordered" evidence="1">
    <location>
        <begin position="252"/>
        <end position="300"/>
    </location>
</feature>
<name>A0A6A6EZN6_9PEZI</name>
<protein>
    <submittedName>
        <fullName evidence="2">Uncharacterized protein</fullName>
    </submittedName>
</protein>
<dbReference type="Proteomes" id="UP000799539">
    <property type="component" value="Unassembled WGS sequence"/>
</dbReference>
<dbReference type="OrthoDB" id="3641891at2759"/>
<gene>
    <name evidence="2" type="ORF">CERZMDRAFT_102651</name>
</gene>
<reference evidence="2" key="1">
    <citation type="journal article" date="2020" name="Stud. Mycol.">
        <title>101 Dothideomycetes genomes: a test case for predicting lifestyles and emergence of pathogens.</title>
        <authorList>
            <person name="Haridas S."/>
            <person name="Albert R."/>
            <person name="Binder M."/>
            <person name="Bloem J."/>
            <person name="Labutti K."/>
            <person name="Salamov A."/>
            <person name="Andreopoulos B."/>
            <person name="Baker S."/>
            <person name="Barry K."/>
            <person name="Bills G."/>
            <person name="Bluhm B."/>
            <person name="Cannon C."/>
            <person name="Castanera R."/>
            <person name="Culley D."/>
            <person name="Daum C."/>
            <person name="Ezra D."/>
            <person name="Gonzalez J."/>
            <person name="Henrissat B."/>
            <person name="Kuo A."/>
            <person name="Liang C."/>
            <person name="Lipzen A."/>
            <person name="Lutzoni F."/>
            <person name="Magnuson J."/>
            <person name="Mondo S."/>
            <person name="Nolan M."/>
            <person name="Ohm R."/>
            <person name="Pangilinan J."/>
            <person name="Park H.-J."/>
            <person name="Ramirez L."/>
            <person name="Alfaro M."/>
            <person name="Sun H."/>
            <person name="Tritt A."/>
            <person name="Yoshinaga Y."/>
            <person name="Zwiers L.-H."/>
            <person name="Turgeon B."/>
            <person name="Goodwin S."/>
            <person name="Spatafora J."/>
            <person name="Crous P."/>
            <person name="Grigoriev I."/>
        </authorList>
    </citation>
    <scope>NUCLEOTIDE SEQUENCE</scope>
    <source>
        <strain evidence="2">SCOH1-5</strain>
    </source>
</reference>
<keyword evidence="3" id="KW-1185">Reference proteome</keyword>
<feature type="compositionally biased region" description="Polar residues" evidence="1">
    <location>
        <begin position="376"/>
        <end position="389"/>
    </location>
</feature>
<accession>A0A6A6EZN6</accession>
<dbReference type="EMBL" id="ML992706">
    <property type="protein sequence ID" value="KAF2207155.1"/>
    <property type="molecule type" value="Genomic_DNA"/>
</dbReference>
<sequence length="463" mass="52950">MEEEDSLFVPWTQITTPTLKLIYPFQDMQASSAQSPRLAHPYPANAPPEVHRHDRRCRPMVRFFDECTVAKTVDVHFRNGASLRDWNRFWETERARWDEETLVYIHFNGRAWGNNETYTWKVPVLGRVNAYKFMNELNHTDTDIVYLLDCWINTRFACFRRKHAMTEFILAGQPEPVPGFLRERLRNPGFIQRILQDCLRDPALAFQLEALLPLQSTPQLMSRDKILSNNPLRIRDLKPSTASAEKNMEIWRIPKPERPENETPEPADEEMEDVAPWEGQDEDHDEGFVSDEEEEAQPSVDATRPTMRVMRTMRAMAVMRTSQQMAEPLLEVAMGREVSQRIKSTSTCQMTKISSRTFDARLDASQSMRLAVRGSATGSNCTRSSTVAGHQNHRTSGGNGAADVQDHQGREREEPLENSSVGIVKEIGSRSSASLELPTIICFSKASFSRSPSKRPPSKRRDL</sequence>
<evidence type="ECO:0000256" key="1">
    <source>
        <dbReference type="SAM" id="MobiDB-lite"/>
    </source>
</evidence>
<organism evidence="2 3">
    <name type="scientific">Cercospora zeae-maydis SCOH1-5</name>
    <dbReference type="NCBI Taxonomy" id="717836"/>
    <lineage>
        <taxon>Eukaryota</taxon>
        <taxon>Fungi</taxon>
        <taxon>Dikarya</taxon>
        <taxon>Ascomycota</taxon>
        <taxon>Pezizomycotina</taxon>
        <taxon>Dothideomycetes</taxon>
        <taxon>Dothideomycetidae</taxon>
        <taxon>Mycosphaerellales</taxon>
        <taxon>Mycosphaerellaceae</taxon>
        <taxon>Cercospora</taxon>
    </lineage>
</organism>
<feature type="compositionally biased region" description="Basic and acidic residues" evidence="1">
    <location>
        <begin position="252"/>
        <end position="261"/>
    </location>
</feature>
<evidence type="ECO:0000313" key="2">
    <source>
        <dbReference type="EMBL" id="KAF2207155.1"/>
    </source>
</evidence>
<evidence type="ECO:0000313" key="3">
    <source>
        <dbReference type="Proteomes" id="UP000799539"/>
    </source>
</evidence>
<feature type="compositionally biased region" description="Basic and acidic residues" evidence="1">
    <location>
        <begin position="404"/>
        <end position="415"/>
    </location>
</feature>
<feature type="region of interest" description="Disordered" evidence="1">
    <location>
        <begin position="375"/>
        <end position="424"/>
    </location>
</feature>
<feature type="compositionally biased region" description="Acidic residues" evidence="1">
    <location>
        <begin position="262"/>
        <end position="296"/>
    </location>
</feature>
<dbReference type="AlphaFoldDB" id="A0A6A6EZN6"/>